<sequence>MTIQCPTCLTENADSSINCIACGSPLVATSNVSTYHLPNGTVLKQGKYRIEKILGEGGFGITYQGISLQNSTSIAIKELWPEKAARQINTVYWPHSIPPNEQQQQIKNFQIEANYLSKCVHKNIVKVYDWFEENNTAYIVMEFIPGKSLYQILKNEGKLPENRVKRYFIEIAEALKVVHANNLLHRDIKPDNILIDYQDRAVLIDFGTTKEFIAGQTREMSVTLSPGYAPLEQYSYRSQRWPATDFYALCASMYEVLTGQLPNPATERAISDTLTPPRKFCPSLSPLMEQVILTGMQFRVEDRFQTAEELIDALNGKFVSPIQKRAHELVKQGKLVDAIQAYEKLLSNEPNNGEAAVELALVQMYIDDRKAELAAQKAIQLQQKDGRGYGVLGLVNCRRSNWTEAVKYLQQAANLSSQEAWIQANLAWALGKSGNWQQAEMAVNKALSVDGNCTFALGLQTWICIKQQQWKPAVRAATQAVFKLKQTPLNNSKESQLWIYPYLIFALEKAVITQQANDVERRIEEFIAQVPDSSVAWGLRGWKKAKYGLWNDALSNFEQASCKKQVPSWVLINHAITHEHLQNLQGAIQIYEVHSQKFQPHAFVCFRLGSLYGKLGQWTQARIHLEKAIHLHRNYAHSYHNLGWVLLNISNKNGQVENFREMLSAYRKANELYTQQQKHSLAAEIKQAFQLIGMNL</sequence>
<keyword evidence="1" id="KW-0808">Transferase</keyword>
<dbReference type="SUPFAM" id="SSF56112">
    <property type="entry name" value="Protein kinase-like (PK-like)"/>
    <property type="match status" value="1"/>
</dbReference>
<dbReference type="Pfam" id="PF00069">
    <property type="entry name" value="Pkinase"/>
    <property type="match status" value="1"/>
</dbReference>
<evidence type="ECO:0000256" key="1">
    <source>
        <dbReference type="ARBA" id="ARBA00022679"/>
    </source>
</evidence>
<evidence type="ECO:0000256" key="2">
    <source>
        <dbReference type="ARBA" id="ARBA00022741"/>
    </source>
</evidence>
<protein>
    <submittedName>
        <fullName evidence="7">Serine/threonine protein kinase</fullName>
    </submittedName>
</protein>
<reference evidence="7 8" key="1">
    <citation type="submission" date="2019-10" db="EMBL/GenBank/DDBJ databases">
        <title>Genomic and transcriptomic insights into the perfect genentic adaptation of a filamentous nitrogen-fixing cyanobacterium to rice fields.</title>
        <authorList>
            <person name="Chen Z."/>
        </authorList>
    </citation>
    <scope>NUCLEOTIDE SEQUENCE [LARGE SCALE GENOMIC DNA]</scope>
    <source>
        <strain evidence="7">CCNUC1</strain>
    </source>
</reference>
<dbReference type="PANTHER" id="PTHR43289">
    <property type="entry name" value="MITOGEN-ACTIVATED PROTEIN KINASE KINASE KINASE 20-RELATED"/>
    <property type="match status" value="1"/>
</dbReference>
<dbReference type="InterPro" id="IPR019734">
    <property type="entry name" value="TPR_rpt"/>
</dbReference>
<dbReference type="GO" id="GO:0005524">
    <property type="term" value="F:ATP binding"/>
    <property type="evidence" value="ECO:0007669"/>
    <property type="project" value="UniProtKB-UniRule"/>
</dbReference>
<evidence type="ECO:0000313" key="8">
    <source>
        <dbReference type="Proteomes" id="UP000326678"/>
    </source>
</evidence>
<accession>A0A5P8WEY6</accession>
<dbReference type="InterPro" id="IPR008271">
    <property type="entry name" value="Ser/Thr_kinase_AS"/>
</dbReference>
<name>A0A5P8WEY6_9NOSO</name>
<dbReference type="EMBL" id="CP045227">
    <property type="protein sequence ID" value="QFS51395.1"/>
    <property type="molecule type" value="Genomic_DNA"/>
</dbReference>
<evidence type="ECO:0000256" key="3">
    <source>
        <dbReference type="ARBA" id="ARBA00022777"/>
    </source>
</evidence>
<dbReference type="CDD" id="cd14014">
    <property type="entry name" value="STKc_PknB_like"/>
    <property type="match status" value="1"/>
</dbReference>
<dbReference type="SUPFAM" id="SSF48452">
    <property type="entry name" value="TPR-like"/>
    <property type="match status" value="2"/>
</dbReference>
<dbReference type="InterPro" id="IPR017441">
    <property type="entry name" value="Protein_kinase_ATP_BS"/>
</dbReference>
<dbReference type="Gene3D" id="1.10.510.10">
    <property type="entry name" value="Transferase(Phosphotransferase) domain 1"/>
    <property type="match status" value="1"/>
</dbReference>
<dbReference type="PROSITE" id="PS50011">
    <property type="entry name" value="PROTEIN_KINASE_DOM"/>
    <property type="match status" value="1"/>
</dbReference>
<dbReference type="Pfam" id="PF13424">
    <property type="entry name" value="TPR_12"/>
    <property type="match status" value="1"/>
</dbReference>
<organism evidence="7 8">
    <name type="scientific">Nostoc sphaeroides CCNUC1</name>
    <dbReference type="NCBI Taxonomy" id="2653204"/>
    <lineage>
        <taxon>Bacteria</taxon>
        <taxon>Bacillati</taxon>
        <taxon>Cyanobacteriota</taxon>
        <taxon>Cyanophyceae</taxon>
        <taxon>Nostocales</taxon>
        <taxon>Nostocaceae</taxon>
        <taxon>Nostoc</taxon>
    </lineage>
</organism>
<keyword evidence="2 5" id="KW-0547">Nucleotide-binding</keyword>
<dbReference type="Gene3D" id="1.25.40.10">
    <property type="entry name" value="Tetratricopeptide repeat domain"/>
    <property type="match status" value="2"/>
</dbReference>
<gene>
    <name evidence="7" type="ORF">GXM_08889</name>
</gene>
<dbReference type="Pfam" id="PF13432">
    <property type="entry name" value="TPR_16"/>
    <property type="match status" value="1"/>
</dbReference>
<keyword evidence="8" id="KW-1185">Reference proteome</keyword>
<keyword evidence="7" id="KW-0723">Serine/threonine-protein kinase</keyword>
<feature type="binding site" evidence="5">
    <location>
        <position position="77"/>
    </location>
    <ligand>
        <name>ATP</name>
        <dbReference type="ChEBI" id="CHEBI:30616"/>
    </ligand>
</feature>
<dbReference type="RefSeq" id="WP_152591956.1">
    <property type="nucleotide sequence ID" value="NZ_CP045227.1"/>
</dbReference>
<proteinExistence type="predicted"/>
<dbReference type="PROSITE" id="PS00108">
    <property type="entry name" value="PROTEIN_KINASE_ST"/>
    <property type="match status" value="1"/>
</dbReference>
<dbReference type="SMART" id="SM00028">
    <property type="entry name" value="TPR"/>
    <property type="match status" value="4"/>
</dbReference>
<dbReference type="PROSITE" id="PS00107">
    <property type="entry name" value="PROTEIN_KINASE_ATP"/>
    <property type="match status" value="1"/>
</dbReference>
<dbReference type="Proteomes" id="UP000326678">
    <property type="component" value="Chromosome Gxm2"/>
</dbReference>
<dbReference type="Pfam" id="PF13174">
    <property type="entry name" value="TPR_6"/>
    <property type="match status" value="1"/>
</dbReference>
<dbReference type="AlphaFoldDB" id="A0A5P8WEY6"/>
<dbReference type="KEGG" id="nsh:GXM_08889"/>
<feature type="domain" description="Protein kinase" evidence="6">
    <location>
        <begin position="48"/>
        <end position="330"/>
    </location>
</feature>
<evidence type="ECO:0000256" key="5">
    <source>
        <dbReference type="PROSITE-ProRule" id="PRU10141"/>
    </source>
</evidence>
<evidence type="ECO:0000313" key="7">
    <source>
        <dbReference type="EMBL" id="QFS51395.1"/>
    </source>
</evidence>
<dbReference type="Gene3D" id="3.30.200.20">
    <property type="entry name" value="Phosphorylase Kinase, domain 1"/>
    <property type="match status" value="1"/>
</dbReference>
<dbReference type="PANTHER" id="PTHR43289:SF34">
    <property type="entry name" value="SERINE_THREONINE-PROTEIN KINASE YBDM-RELATED"/>
    <property type="match status" value="1"/>
</dbReference>
<dbReference type="InterPro" id="IPR011990">
    <property type="entry name" value="TPR-like_helical_dom_sf"/>
</dbReference>
<dbReference type="InterPro" id="IPR011009">
    <property type="entry name" value="Kinase-like_dom_sf"/>
</dbReference>
<dbReference type="GO" id="GO:0004674">
    <property type="term" value="F:protein serine/threonine kinase activity"/>
    <property type="evidence" value="ECO:0007669"/>
    <property type="project" value="UniProtKB-KW"/>
</dbReference>
<evidence type="ECO:0000256" key="4">
    <source>
        <dbReference type="ARBA" id="ARBA00022840"/>
    </source>
</evidence>
<evidence type="ECO:0000259" key="6">
    <source>
        <dbReference type="PROSITE" id="PS50011"/>
    </source>
</evidence>
<dbReference type="InterPro" id="IPR000719">
    <property type="entry name" value="Prot_kinase_dom"/>
</dbReference>
<keyword evidence="4 5" id="KW-0067">ATP-binding</keyword>
<dbReference type="SMART" id="SM00220">
    <property type="entry name" value="S_TKc"/>
    <property type="match status" value="1"/>
</dbReference>
<keyword evidence="3 7" id="KW-0418">Kinase</keyword>